<dbReference type="InterPro" id="IPR002563">
    <property type="entry name" value="Flavin_Rdtase-like_dom"/>
</dbReference>
<evidence type="ECO:0000313" key="7">
    <source>
        <dbReference type="Proteomes" id="UP001054902"/>
    </source>
</evidence>
<dbReference type="GO" id="GO:0010181">
    <property type="term" value="F:FMN binding"/>
    <property type="evidence" value="ECO:0007669"/>
    <property type="project" value="InterPro"/>
</dbReference>
<comment type="caution">
    <text evidence="6">The sequence shown here is derived from an EMBL/GenBank/DDBJ whole genome shotgun (WGS) entry which is preliminary data.</text>
</comment>
<evidence type="ECO:0000259" key="5">
    <source>
        <dbReference type="SMART" id="SM00903"/>
    </source>
</evidence>
<evidence type="ECO:0000256" key="3">
    <source>
        <dbReference type="ARBA" id="ARBA00022643"/>
    </source>
</evidence>
<keyword evidence="7" id="KW-1185">Reference proteome</keyword>
<accession>A0AAD3H3X8</accession>
<keyword evidence="3" id="KW-0288">FMN</keyword>
<dbReference type="Gene3D" id="2.30.110.10">
    <property type="entry name" value="Electron Transport, Fmn-binding Protein, Chain A"/>
    <property type="match status" value="1"/>
</dbReference>
<dbReference type="Proteomes" id="UP001054902">
    <property type="component" value="Unassembled WGS sequence"/>
</dbReference>
<dbReference type="Pfam" id="PF01613">
    <property type="entry name" value="Flavin_Reduct"/>
    <property type="match status" value="1"/>
</dbReference>
<dbReference type="EMBL" id="BLLK01000038">
    <property type="protein sequence ID" value="GFH49460.1"/>
    <property type="molecule type" value="Genomic_DNA"/>
</dbReference>
<keyword evidence="2" id="KW-0285">Flavoprotein</keyword>
<dbReference type="AlphaFoldDB" id="A0AAD3H3X8"/>
<dbReference type="SMART" id="SM00903">
    <property type="entry name" value="Flavin_Reduct"/>
    <property type="match status" value="1"/>
</dbReference>
<sequence>MSISSDDKEESIEGSCTIEEEKNNWVSIDAKTCKGLYGLGISAVAPRPVAVITSKSKAGILNCAPFSYTGLMSHDPPLVCHSICLSRKGKKDSLVNIEETKEWVYNVLSDTWISEANACAEEFEADINELEKAGLDTIASEQIDVPRVKQALVSMECELESKKEVYNDDGNHTTTIVFGRIVKYHIHKSVLGGTEERPIVDLEKARLVGRVGGVTYWPAGEGKAISMKRP</sequence>
<dbReference type="SUPFAM" id="SSF50475">
    <property type="entry name" value="FMN-binding split barrel"/>
    <property type="match status" value="1"/>
</dbReference>
<comment type="similarity">
    <text evidence="4">Belongs to the flavoredoxin family.</text>
</comment>
<organism evidence="6 7">
    <name type="scientific">Chaetoceros tenuissimus</name>
    <dbReference type="NCBI Taxonomy" id="426638"/>
    <lineage>
        <taxon>Eukaryota</taxon>
        <taxon>Sar</taxon>
        <taxon>Stramenopiles</taxon>
        <taxon>Ochrophyta</taxon>
        <taxon>Bacillariophyta</taxon>
        <taxon>Coscinodiscophyceae</taxon>
        <taxon>Chaetocerotophycidae</taxon>
        <taxon>Chaetocerotales</taxon>
        <taxon>Chaetocerotaceae</taxon>
        <taxon>Chaetoceros</taxon>
    </lineage>
</organism>
<evidence type="ECO:0000313" key="6">
    <source>
        <dbReference type="EMBL" id="GFH49460.1"/>
    </source>
</evidence>
<comment type="cofactor">
    <cofactor evidence="1">
        <name>FMN</name>
        <dbReference type="ChEBI" id="CHEBI:58210"/>
    </cofactor>
</comment>
<reference evidence="6 7" key="1">
    <citation type="journal article" date="2021" name="Sci. Rep.">
        <title>The genome of the diatom Chaetoceros tenuissimus carries an ancient integrated fragment of an extant virus.</title>
        <authorList>
            <person name="Hongo Y."/>
            <person name="Kimura K."/>
            <person name="Takaki Y."/>
            <person name="Yoshida Y."/>
            <person name="Baba S."/>
            <person name="Kobayashi G."/>
            <person name="Nagasaki K."/>
            <person name="Hano T."/>
            <person name="Tomaru Y."/>
        </authorList>
    </citation>
    <scope>NUCLEOTIDE SEQUENCE [LARGE SCALE GENOMIC DNA]</scope>
    <source>
        <strain evidence="6 7">NIES-3715</strain>
    </source>
</reference>
<dbReference type="InterPro" id="IPR012349">
    <property type="entry name" value="Split_barrel_FMN-bd"/>
</dbReference>
<evidence type="ECO:0000256" key="1">
    <source>
        <dbReference type="ARBA" id="ARBA00001917"/>
    </source>
</evidence>
<gene>
    <name evidence="6" type="ORF">CTEN210_05936</name>
</gene>
<protein>
    <recommendedName>
        <fullName evidence="5">Flavin reductase like domain-containing protein</fullName>
    </recommendedName>
</protein>
<proteinExistence type="inferred from homology"/>
<feature type="domain" description="Flavin reductase like" evidence="5">
    <location>
        <begin position="42"/>
        <end position="196"/>
    </location>
</feature>
<dbReference type="PANTHER" id="PTHR33798">
    <property type="entry name" value="FLAVOPROTEIN OXYGENASE"/>
    <property type="match status" value="1"/>
</dbReference>
<evidence type="ECO:0000256" key="4">
    <source>
        <dbReference type="ARBA" id="ARBA00038054"/>
    </source>
</evidence>
<evidence type="ECO:0000256" key="2">
    <source>
        <dbReference type="ARBA" id="ARBA00022630"/>
    </source>
</evidence>
<name>A0AAD3H3X8_9STRA</name>
<dbReference type="PANTHER" id="PTHR33798:SF5">
    <property type="entry name" value="FLAVIN REDUCTASE LIKE DOMAIN-CONTAINING PROTEIN"/>
    <property type="match status" value="1"/>
</dbReference>